<evidence type="ECO:0000256" key="2">
    <source>
        <dbReference type="ARBA" id="ARBA00009063"/>
    </source>
</evidence>
<proteinExistence type="inferred from homology"/>
<keyword evidence="3" id="KW-0813">Transport</keyword>
<dbReference type="GO" id="GO:0005484">
    <property type="term" value="F:SNAP receptor activity"/>
    <property type="evidence" value="ECO:0007669"/>
    <property type="project" value="TreeGrafter"/>
</dbReference>
<dbReference type="GO" id="GO:0000149">
    <property type="term" value="F:SNARE binding"/>
    <property type="evidence" value="ECO:0007669"/>
    <property type="project" value="TreeGrafter"/>
</dbReference>
<keyword evidence="4 12" id="KW-0812">Transmembrane</keyword>
<accession>A0A1Y2CQI4</accession>
<evidence type="ECO:0000256" key="9">
    <source>
        <dbReference type="ARBA" id="ARBA00023136"/>
    </source>
</evidence>
<dbReference type="GO" id="GO:0048193">
    <property type="term" value="P:Golgi vesicle transport"/>
    <property type="evidence" value="ECO:0007669"/>
    <property type="project" value="InterPro"/>
</dbReference>
<keyword evidence="8 11" id="KW-0175">Coiled coil</keyword>
<dbReference type="PROSITE" id="PS50192">
    <property type="entry name" value="T_SNARE"/>
    <property type="match status" value="1"/>
</dbReference>
<evidence type="ECO:0000256" key="3">
    <source>
        <dbReference type="ARBA" id="ARBA00022448"/>
    </source>
</evidence>
<evidence type="ECO:0000313" key="15">
    <source>
        <dbReference type="Proteomes" id="UP000193467"/>
    </source>
</evidence>
<dbReference type="Gene3D" id="1.20.5.110">
    <property type="match status" value="1"/>
</dbReference>
<dbReference type="GO" id="GO:0000139">
    <property type="term" value="C:Golgi membrane"/>
    <property type="evidence" value="ECO:0007669"/>
    <property type="project" value="UniProtKB-SubCell"/>
</dbReference>
<evidence type="ECO:0000313" key="14">
    <source>
        <dbReference type="EMBL" id="ORY49290.1"/>
    </source>
</evidence>
<dbReference type="OrthoDB" id="546861at2759"/>
<dbReference type="GO" id="GO:0048278">
    <property type="term" value="P:vesicle docking"/>
    <property type="evidence" value="ECO:0007669"/>
    <property type="project" value="TreeGrafter"/>
</dbReference>
<comment type="similarity">
    <text evidence="2">Belongs to the syntaxin family.</text>
</comment>
<dbReference type="Gene3D" id="1.20.58.90">
    <property type="match status" value="1"/>
</dbReference>
<dbReference type="Proteomes" id="UP000193467">
    <property type="component" value="Unassembled WGS sequence"/>
</dbReference>
<dbReference type="InterPro" id="IPR015260">
    <property type="entry name" value="Syntaxin-6/10/61_N"/>
</dbReference>
<dbReference type="SMART" id="SM00397">
    <property type="entry name" value="t_SNARE"/>
    <property type="match status" value="1"/>
</dbReference>
<dbReference type="GO" id="GO:0006906">
    <property type="term" value="P:vesicle fusion"/>
    <property type="evidence" value="ECO:0007669"/>
    <property type="project" value="TreeGrafter"/>
</dbReference>
<evidence type="ECO:0000256" key="1">
    <source>
        <dbReference type="ARBA" id="ARBA00004409"/>
    </source>
</evidence>
<comment type="caution">
    <text evidence="14">The sequence shown here is derived from an EMBL/GenBank/DDBJ whole genome shotgun (WGS) entry which is preliminary data.</text>
</comment>
<evidence type="ECO:0000256" key="7">
    <source>
        <dbReference type="ARBA" id="ARBA00023034"/>
    </source>
</evidence>
<gene>
    <name evidence="14" type="ORF">BCR35DRAFT_297091</name>
</gene>
<dbReference type="InterPro" id="IPR000727">
    <property type="entry name" value="T_SNARE_dom"/>
</dbReference>
<organism evidence="14 15">
    <name type="scientific">Leucosporidium creatinivorum</name>
    <dbReference type="NCBI Taxonomy" id="106004"/>
    <lineage>
        <taxon>Eukaryota</taxon>
        <taxon>Fungi</taxon>
        <taxon>Dikarya</taxon>
        <taxon>Basidiomycota</taxon>
        <taxon>Pucciniomycotina</taxon>
        <taxon>Microbotryomycetes</taxon>
        <taxon>Leucosporidiales</taxon>
        <taxon>Leucosporidium</taxon>
    </lineage>
</organism>
<evidence type="ECO:0000256" key="6">
    <source>
        <dbReference type="ARBA" id="ARBA00022989"/>
    </source>
</evidence>
<evidence type="ECO:0000256" key="8">
    <source>
        <dbReference type="ARBA" id="ARBA00023054"/>
    </source>
</evidence>
<dbReference type="CDD" id="cd15851">
    <property type="entry name" value="SNARE_Syntaxin6"/>
    <property type="match status" value="1"/>
</dbReference>
<dbReference type="SUPFAM" id="SSF47661">
    <property type="entry name" value="t-snare proteins"/>
    <property type="match status" value="1"/>
</dbReference>
<dbReference type="InterPro" id="IPR010989">
    <property type="entry name" value="SNARE"/>
</dbReference>
<dbReference type="FunFam" id="1.20.5.110:FF:000006">
    <property type="entry name" value="Syntaxin 6"/>
    <property type="match status" value="1"/>
</dbReference>
<dbReference type="Pfam" id="PF05739">
    <property type="entry name" value="SNARE"/>
    <property type="match status" value="1"/>
</dbReference>
<evidence type="ECO:0000256" key="12">
    <source>
        <dbReference type="SAM" id="Phobius"/>
    </source>
</evidence>
<keyword evidence="15" id="KW-1185">Reference proteome</keyword>
<dbReference type="Pfam" id="PF09177">
    <property type="entry name" value="STX6_10_61_N"/>
    <property type="match status" value="1"/>
</dbReference>
<dbReference type="GO" id="GO:0031201">
    <property type="term" value="C:SNARE complex"/>
    <property type="evidence" value="ECO:0007669"/>
    <property type="project" value="TreeGrafter"/>
</dbReference>
<dbReference type="PANTHER" id="PTHR19957">
    <property type="entry name" value="SYNTAXIN"/>
    <property type="match status" value="1"/>
</dbReference>
<dbReference type="PANTHER" id="PTHR19957:SF224">
    <property type="entry name" value="HL02043P"/>
    <property type="match status" value="1"/>
</dbReference>
<keyword evidence="9 12" id="KW-0472">Membrane</keyword>
<evidence type="ECO:0000259" key="13">
    <source>
        <dbReference type="PROSITE" id="PS50192"/>
    </source>
</evidence>
<dbReference type="STRING" id="106004.A0A1Y2CQI4"/>
<dbReference type="FunCoup" id="A0A1Y2CQI4">
    <property type="interactions" value="257"/>
</dbReference>
<evidence type="ECO:0000256" key="5">
    <source>
        <dbReference type="ARBA" id="ARBA00022927"/>
    </source>
</evidence>
<keyword evidence="5" id="KW-0653">Protein transport</keyword>
<feature type="transmembrane region" description="Helical" evidence="12">
    <location>
        <begin position="223"/>
        <end position="241"/>
    </location>
</feature>
<evidence type="ECO:0000256" key="4">
    <source>
        <dbReference type="ARBA" id="ARBA00022692"/>
    </source>
</evidence>
<reference evidence="14 15" key="1">
    <citation type="submission" date="2016-07" db="EMBL/GenBank/DDBJ databases">
        <title>Pervasive Adenine N6-methylation of Active Genes in Fungi.</title>
        <authorList>
            <consortium name="DOE Joint Genome Institute"/>
            <person name="Mondo S.J."/>
            <person name="Dannebaum R.O."/>
            <person name="Kuo R.C."/>
            <person name="Labutti K."/>
            <person name="Haridas S."/>
            <person name="Kuo A."/>
            <person name="Salamov A."/>
            <person name="Ahrendt S.R."/>
            <person name="Lipzen A."/>
            <person name="Sullivan W."/>
            <person name="Andreopoulos W.B."/>
            <person name="Clum A."/>
            <person name="Lindquist E."/>
            <person name="Daum C."/>
            <person name="Ramamoorthy G.K."/>
            <person name="Gryganskyi A."/>
            <person name="Culley D."/>
            <person name="Magnuson J.K."/>
            <person name="James T.Y."/>
            <person name="O'Malley M.A."/>
            <person name="Stajich J.E."/>
            <person name="Spatafora J.W."/>
            <person name="Visel A."/>
            <person name="Grigoriev I.V."/>
        </authorList>
    </citation>
    <scope>NUCLEOTIDE SEQUENCE [LARGE SCALE GENOMIC DNA]</scope>
    <source>
        <strain evidence="14 15">62-1032</strain>
    </source>
</reference>
<keyword evidence="7" id="KW-0333">Golgi apparatus</keyword>
<evidence type="ECO:0000256" key="10">
    <source>
        <dbReference type="ARBA" id="ARBA00073343"/>
    </source>
</evidence>
<dbReference type="CDD" id="cd21442">
    <property type="entry name" value="SNARE_NTD_STX6-like"/>
    <property type="match status" value="1"/>
</dbReference>
<dbReference type="GO" id="GO:0006886">
    <property type="term" value="P:intracellular protein transport"/>
    <property type="evidence" value="ECO:0007669"/>
    <property type="project" value="TreeGrafter"/>
</dbReference>
<dbReference type="SUPFAM" id="SSF58038">
    <property type="entry name" value="SNARE fusion complex"/>
    <property type="match status" value="1"/>
</dbReference>
<dbReference type="InterPro" id="IPR045242">
    <property type="entry name" value="Syntaxin"/>
</dbReference>
<feature type="domain" description="T-SNARE coiled-coil homology" evidence="13">
    <location>
        <begin position="150"/>
        <end position="212"/>
    </location>
</feature>
<dbReference type="InParanoid" id="A0A1Y2CQI4"/>
<protein>
    <recommendedName>
        <fullName evidence="10">t-SNARE affecting a late Golgi compartment protein 1</fullName>
    </recommendedName>
</protein>
<evidence type="ECO:0000256" key="11">
    <source>
        <dbReference type="SAM" id="Coils"/>
    </source>
</evidence>
<sequence>MSADPYFEVKAEVESTLHCLTTLSSSYSRLSRTAPPGSEELSYALAELKATLSSIEGDVVELVESVEAVEERGVAARLGIAEGQVRERRAFVERVKREIQTIRGTLPVDGPSSPDLARERLSATQGYLPPLNGDESEMDGQEDFEMQHQTLLMEQQDRTLTDISGTVGLLREQAKVMGREVFDQNVLLDEIDSHVDSTSNRLERAQRKMEKFIQSNKNSASSWLIFGLIIILCILLFIILFL</sequence>
<feature type="coiled-coil region" evidence="11">
    <location>
        <begin position="188"/>
        <end position="215"/>
    </location>
</feature>
<keyword evidence="6 12" id="KW-1133">Transmembrane helix</keyword>
<comment type="subcellular location">
    <subcellularLocation>
        <location evidence="1">Golgi apparatus membrane</location>
        <topology evidence="1">Single-pass type IV membrane protein</topology>
    </subcellularLocation>
</comment>
<dbReference type="AlphaFoldDB" id="A0A1Y2CQI4"/>
<dbReference type="EMBL" id="MCGR01000112">
    <property type="protein sequence ID" value="ORY49290.1"/>
    <property type="molecule type" value="Genomic_DNA"/>
</dbReference>
<name>A0A1Y2CQI4_9BASI</name>